<sequence length="119" mass="13858">MGKFVTQMQGNIDEFTRYLEQAMQREKLFSEIRHQFRTKINGVRCCIQVFERYSFRGGNWLTMNVTTLEYVGMLKIVVMVSGGSNNILFKYWSFGVESEARVLEEAKNIIAAYKPIRLG</sequence>
<evidence type="ECO:0000313" key="1">
    <source>
        <dbReference type="EMBL" id="MCU7378309.1"/>
    </source>
</evidence>
<dbReference type="AlphaFoldDB" id="A0A9J6QR13"/>
<dbReference type="EMBL" id="JAOSHN010000003">
    <property type="protein sequence ID" value="MCU7378309.1"/>
    <property type="molecule type" value="Genomic_DNA"/>
</dbReference>
<proteinExistence type="predicted"/>
<dbReference type="RefSeq" id="WP_148395924.1">
    <property type="nucleotide sequence ID" value="NZ_JAJAGH010000008.1"/>
</dbReference>
<dbReference type="Pfam" id="PF19524">
    <property type="entry name" value="DUF6054"/>
    <property type="match status" value="1"/>
</dbReference>
<protein>
    <submittedName>
        <fullName evidence="1">DUF6054 family protein</fullName>
    </submittedName>
</protein>
<keyword evidence="2" id="KW-1185">Reference proteome</keyword>
<reference evidence="1" key="1">
    <citation type="submission" date="2022-09" db="EMBL/GenBank/DDBJ databases">
        <title>Culturomic study of gut microbiota in children with autism spectrum disorder.</title>
        <authorList>
            <person name="Efimov B.A."/>
            <person name="Chaplin A.V."/>
            <person name="Sokolova S.R."/>
            <person name="Pikina A.P."/>
            <person name="Korzhanova M."/>
            <person name="Belova V."/>
            <person name="Korostin D."/>
        </authorList>
    </citation>
    <scope>NUCLEOTIDE SEQUENCE</scope>
    <source>
        <strain evidence="1">ASD5510</strain>
    </source>
</reference>
<evidence type="ECO:0000313" key="2">
    <source>
        <dbReference type="Proteomes" id="UP001065549"/>
    </source>
</evidence>
<dbReference type="InterPro" id="IPR046117">
    <property type="entry name" value="DUF6054"/>
</dbReference>
<gene>
    <name evidence="1" type="ORF">OBO34_08065</name>
</gene>
<name>A0A9J6QR13_9FIRM</name>
<organism evidence="1 2">
    <name type="scientific">Hominibacterium faecale</name>
    <dbReference type="NCBI Taxonomy" id="2839743"/>
    <lineage>
        <taxon>Bacteria</taxon>
        <taxon>Bacillati</taxon>
        <taxon>Bacillota</taxon>
        <taxon>Clostridia</taxon>
        <taxon>Peptostreptococcales</taxon>
        <taxon>Anaerovoracaceae</taxon>
        <taxon>Hominibacterium</taxon>
    </lineage>
</organism>
<comment type="caution">
    <text evidence="1">The sequence shown here is derived from an EMBL/GenBank/DDBJ whole genome shotgun (WGS) entry which is preliminary data.</text>
</comment>
<accession>A0A9J6QR13</accession>
<dbReference type="Proteomes" id="UP001065549">
    <property type="component" value="Unassembled WGS sequence"/>
</dbReference>